<protein>
    <submittedName>
        <fullName evidence="4">Uncharacterized protein</fullName>
    </submittedName>
</protein>
<keyword evidence="2" id="KW-0472">Membrane</keyword>
<feature type="transmembrane region" description="Helical" evidence="2">
    <location>
        <begin position="41"/>
        <end position="59"/>
    </location>
</feature>
<evidence type="ECO:0000313" key="4">
    <source>
        <dbReference type="WBParaSite" id="PSAMB.scaffold149size72264.g2645.t1"/>
    </source>
</evidence>
<feature type="region of interest" description="Disordered" evidence="1">
    <location>
        <begin position="89"/>
        <end position="111"/>
    </location>
</feature>
<evidence type="ECO:0000256" key="1">
    <source>
        <dbReference type="SAM" id="MobiDB-lite"/>
    </source>
</evidence>
<accession>A0A914V3G4</accession>
<feature type="compositionally biased region" description="Polar residues" evidence="1">
    <location>
        <begin position="22"/>
        <end position="36"/>
    </location>
</feature>
<proteinExistence type="predicted"/>
<feature type="region of interest" description="Disordered" evidence="1">
    <location>
        <begin position="1"/>
        <end position="41"/>
    </location>
</feature>
<keyword evidence="3" id="KW-1185">Reference proteome</keyword>
<dbReference type="WBParaSite" id="PSAMB.scaffold149size72264.g2645.t1">
    <property type="protein sequence ID" value="PSAMB.scaffold149size72264.g2645.t1"/>
    <property type="gene ID" value="PSAMB.scaffold149size72264.g2645"/>
</dbReference>
<keyword evidence="2" id="KW-1133">Transmembrane helix</keyword>
<keyword evidence="2" id="KW-0812">Transmembrane</keyword>
<dbReference type="Proteomes" id="UP000887566">
    <property type="component" value="Unplaced"/>
</dbReference>
<name>A0A914V3G4_9BILA</name>
<dbReference type="AlphaFoldDB" id="A0A914V3G4"/>
<evidence type="ECO:0000313" key="3">
    <source>
        <dbReference type="Proteomes" id="UP000887566"/>
    </source>
</evidence>
<evidence type="ECO:0000256" key="2">
    <source>
        <dbReference type="SAM" id="Phobius"/>
    </source>
</evidence>
<feature type="compositionally biased region" description="Polar residues" evidence="1">
    <location>
        <begin position="1"/>
        <end position="13"/>
    </location>
</feature>
<sequence length="111" mass="12305">MLAQSALQPGSSSTEREAPTCTRANTDQLTKSTRSPSVGMGGPWAGVSASFGIAFLMLLERTCCCYRVKSFDDDDENCGNDRKKRGMAIQARRERRARMSPRDQLVTRSRL</sequence>
<organism evidence="3 4">
    <name type="scientific">Plectus sambesii</name>
    <dbReference type="NCBI Taxonomy" id="2011161"/>
    <lineage>
        <taxon>Eukaryota</taxon>
        <taxon>Metazoa</taxon>
        <taxon>Ecdysozoa</taxon>
        <taxon>Nematoda</taxon>
        <taxon>Chromadorea</taxon>
        <taxon>Plectida</taxon>
        <taxon>Plectina</taxon>
        <taxon>Plectoidea</taxon>
        <taxon>Plectidae</taxon>
        <taxon>Plectus</taxon>
    </lineage>
</organism>
<reference evidence="4" key="1">
    <citation type="submission" date="2022-11" db="UniProtKB">
        <authorList>
            <consortium name="WormBaseParasite"/>
        </authorList>
    </citation>
    <scope>IDENTIFICATION</scope>
</reference>